<proteinExistence type="predicted"/>
<dbReference type="PANTHER" id="PTHR31299">
    <property type="entry name" value="ESTERASE, PUTATIVE (AFU_ORTHOLOGUE AFUA_1G05850)-RELATED"/>
    <property type="match status" value="1"/>
</dbReference>
<dbReference type="AlphaFoldDB" id="A0A3B0AQF7"/>
<comment type="caution">
    <text evidence="1">The sequence shown here is derived from an EMBL/GenBank/DDBJ whole genome shotgun (WGS) entry which is preliminary data.</text>
</comment>
<dbReference type="Pfam" id="PF05139">
    <property type="entry name" value="Erythro_esteras"/>
    <property type="match status" value="1"/>
</dbReference>
<gene>
    <name evidence="1" type="ORF">D7231_30765</name>
</gene>
<dbReference type="Gene3D" id="3.40.1660.10">
    <property type="entry name" value="EreA-like (biosynthetic domain)"/>
    <property type="match status" value="1"/>
</dbReference>
<evidence type="ECO:0000313" key="2">
    <source>
        <dbReference type="Proteomes" id="UP000270343"/>
    </source>
</evidence>
<name>A0A3B0AQF7_9ACTN</name>
<dbReference type="PANTHER" id="PTHR31299:SF0">
    <property type="entry name" value="ESTERASE, PUTATIVE (AFU_ORTHOLOGUE AFUA_1G05850)-RELATED"/>
    <property type="match status" value="1"/>
</dbReference>
<reference evidence="1 2" key="1">
    <citation type="journal article" date="2015" name="Antonie Van Leeuwenhoek">
        <title>Streptomyces klenkii sp. nov., isolated from deep marine sediment.</title>
        <authorList>
            <person name="Veyisoglu A."/>
            <person name="Sahin N."/>
        </authorList>
    </citation>
    <scope>NUCLEOTIDE SEQUENCE [LARGE SCALE GENOMIC DNA]</scope>
    <source>
        <strain evidence="1 2">KCTC 29202</strain>
    </source>
</reference>
<dbReference type="CDD" id="cd14728">
    <property type="entry name" value="Ere-like"/>
    <property type="match status" value="1"/>
</dbReference>
<protein>
    <submittedName>
        <fullName evidence="1">Erythromycin esterase family protein</fullName>
    </submittedName>
</protein>
<dbReference type="Gene3D" id="1.20.1440.30">
    <property type="entry name" value="Biosynthetic Protein domain"/>
    <property type="match status" value="1"/>
</dbReference>
<dbReference type="EMBL" id="RBAM01000020">
    <property type="protein sequence ID" value="RKN62862.1"/>
    <property type="molecule type" value="Genomic_DNA"/>
</dbReference>
<dbReference type="GO" id="GO:0046677">
    <property type="term" value="P:response to antibiotic"/>
    <property type="evidence" value="ECO:0007669"/>
    <property type="project" value="InterPro"/>
</dbReference>
<dbReference type="Gene3D" id="3.30.1870.10">
    <property type="entry name" value="EreA-like, domain 2"/>
    <property type="match status" value="1"/>
</dbReference>
<accession>A0A3B0AQF7</accession>
<organism evidence="1 2">
    <name type="scientific">Streptomyces klenkii</name>
    <dbReference type="NCBI Taxonomy" id="1420899"/>
    <lineage>
        <taxon>Bacteria</taxon>
        <taxon>Bacillati</taxon>
        <taxon>Actinomycetota</taxon>
        <taxon>Actinomycetes</taxon>
        <taxon>Kitasatosporales</taxon>
        <taxon>Streptomycetaceae</taxon>
        <taxon>Streptomyces</taxon>
    </lineage>
</organism>
<sequence length="607" mass="64850">MEAPCPPGPPGLKNSAPMRCAWSRAGTRATLTSVRSPAGFFQSSGTRIVPHWTGYPSGASAHGCHVTGDAGAAEGAGATEGAGAAWAAGAIAVAASKVRALRATRWRTGRGMRRCRVLFMNMDLPQPGCDQPASGIRGTLYNSCMAHISRRRSLALAPAVTAALALTALLGPATGGASAVTPAAGNRPAPAADNDRAVVAGLERYAHPLRSAEPGGSTADLRAFGQLTRGADIVGLGEASHGSREVFTVKERLFRQLAEHEGFSAYAMEISWSAATRLNTYLSTGEGDVRQIMRDEFQDGYSLLNTEELAHLFSWMREHNRGGGHQVRVVGLDYSDADPEQYERILTWAEHNEPALAPGLRRHYAALRALPTGVAARMAAYNALPIAERKTMAKDADAAYQLLAGAGKQDAWVLQEARVIAHMAAEYTVDWSDPAQAKAASRLRDRTMAETAVWWQRQTGERIAVSAHDGHVCYETVMPEAYPVTMGADLRELAGRKYLAVGTSLYGGDYRARTATGGEGTYSVGPAAPGSNEYTLDKVRHRDFYVDLRAAGRDPVVNGWLTTARPTFVIPGRYPNDPAPSLALGRAFDVVVHLHHVRASVPVAPPK</sequence>
<keyword evidence="2" id="KW-1185">Reference proteome</keyword>
<dbReference type="Proteomes" id="UP000270343">
    <property type="component" value="Unassembled WGS sequence"/>
</dbReference>
<evidence type="ECO:0000313" key="1">
    <source>
        <dbReference type="EMBL" id="RKN62862.1"/>
    </source>
</evidence>
<dbReference type="InterPro" id="IPR007815">
    <property type="entry name" value="Emycin_Estase"/>
</dbReference>
<dbReference type="InterPro" id="IPR052036">
    <property type="entry name" value="Hydrolase/PRTase-associated"/>
</dbReference>
<dbReference type="SUPFAM" id="SSF159501">
    <property type="entry name" value="EreA/ChaN-like"/>
    <property type="match status" value="1"/>
</dbReference>